<dbReference type="GO" id="GO:0016020">
    <property type="term" value="C:membrane"/>
    <property type="evidence" value="ECO:0007669"/>
    <property type="project" value="InterPro"/>
</dbReference>
<protein>
    <submittedName>
        <fullName evidence="5">Signal transduction histidine kinase protein</fullName>
        <ecNumber evidence="5">2.7.3.-</ecNumber>
    </submittedName>
</protein>
<dbReference type="SUPFAM" id="SSF55874">
    <property type="entry name" value="ATPase domain of HSP90 chaperone/DNA topoisomerase II/histidine kinase"/>
    <property type="match status" value="1"/>
</dbReference>
<dbReference type="Pfam" id="PF02518">
    <property type="entry name" value="HATPase_c"/>
    <property type="match status" value="1"/>
</dbReference>
<dbReference type="SMART" id="SM00387">
    <property type="entry name" value="HATPase_c"/>
    <property type="match status" value="1"/>
</dbReference>
<evidence type="ECO:0000259" key="4">
    <source>
        <dbReference type="PROSITE" id="PS50109"/>
    </source>
</evidence>
<keyword evidence="6" id="KW-1185">Reference proteome</keyword>
<gene>
    <name evidence="5" type="ordered locus">Hsero_2765</name>
</gene>
<evidence type="ECO:0000256" key="1">
    <source>
        <dbReference type="ARBA" id="ARBA00022679"/>
    </source>
</evidence>
<keyword evidence="1 5" id="KW-0808">Transferase</keyword>
<dbReference type="AlphaFoldDB" id="D8IYS5"/>
<dbReference type="InterPro" id="IPR003594">
    <property type="entry name" value="HATPase_dom"/>
</dbReference>
<organism evidence="5 6">
    <name type="scientific">Herbaspirillum seropedicae (strain SmR1)</name>
    <dbReference type="NCBI Taxonomy" id="757424"/>
    <lineage>
        <taxon>Bacteria</taxon>
        <taxon>Pseudomonadati</taxon>
        <taxon>Pseudomonadota</taxon>
        <taxon>Betaproteobacteria</taxon>
        <taxon>Burkholderiales</taxon>
        <taxon>Oxalobacteraceae</taxon>
        <taxon>Herbaspirillum</taxon>
    </lineage>
</organism>
<dbReference type="InterPro" id="IPR011712">
    <property type="entry name" value="Sig_transdc_His_kin_sub3_dim/P"/>
</dbReference>
<dbReference type="HOGENOM" id="CLU_777957_0_0_4"/>
<evidence type="ECO:0000313" key="6">
    <source>
        <dbReference type="Proteomes" id="UP000000329"/>
    </source>
</evidence>
<dbReference type="PANTHER" id="PTHR24421:SF59">
    <property type="entry name" value="OXYGEN SENSOR HISTIDINE KINASE NREB"/>
    <property type="match status" value="1"/>
</dbReference>
<dbReference type="Proteomes" id="UP000000329">
    <property type="component" value="Chromosome"/>
</dbReference>
<dbReference type="eggNOG" id="COG4585">
    <property type="taxonomic scope" value="Bacteria"/>
</dbReference>
<dbReference type="InterPro" id="IPR036890">
    <property type="entry name" value="HATPase_C_sf"/>
</dbReference>
<keyword evidence="3" id="KW-0902">Two-component regulatory system</keyword>
<dbReference type="Gene3D" id="3.30.565.10">
    <property type="entry name" value="Histidine kinase-like ATPase, C-terminal domain"/>
    <property type="match status" value="1"/>
</dbReference>
<evidence type="ECO:0000256" key="3">
    <source>
        <dbReference type="ARBA" id="ARBA00023012"/>
    </source>
</evidence>
<dbReference type="CDD" id="cd16917">
    <property type="entry name" value="HATPase_UhpB-NarQ-NarX-like"/>
    <property type="match status" value="1"/>
</dbReference>
<dbReference type="GO" id="GO:0000155">
    <property type="term" value="F:phosphorelay sensor kinase activity"/>
    <property type="evidence" value="ECO:0007669"/>
    <property type="project" value="InterPro"/>
</dbReference>
<dbReference type="GO" id="GO:0046983">
    <property type="term" value="F:protein dimerization activity"/>
    <property type="evidence" value="ECO:0007669"/>
    <property type="project" value="InterPro"/>
</dbReference>
<feature type="domain" description="Histidine kinase" evidence="4">
    <location>
        <begin position="264"/>
        <end position="356"/>
    </location>
</feature>
<dbReference type="InterPro" id="IPR050482">
    <property type="entry name" value="Sensor_HK_TwoCompSys"/>
</dbReference>
<sequence length="356" mass="39541">MSRMAGLGLRLRLLLARIAPVVLERPPAQVDDRQQVHCPQDTFHALPLPKRSCSFIRPAARLNRQTPPDRPHCERNYTLDNTCRLSCRACCCACCVFPVVLAAAPSTLARSLGRYRRMTCRRGAAMMKLYSLPAAFMSHPLPPPATAIHIREQERERIARDLHDDLGGVLAGVGMALGRLQEQLAAQGLAAPLAEADEARQLLQQAMASMHSIIDELHPPIVEFGLVDALQWQCRQIQREYRLHCQLDCPPTLEQEDRFLILGLLRILREAASNAARHGRASALRVDLRMRQARLEMQIADDGCGIAPLHAKEVAPRHGHGLRNMRERAQALGGELFIEAGQDGGVVIRTLIPVAR</sequence>
<proteinExistence type="predicted"/>
<dbReference type="EC" id="2.7.3.-" evidence="5"/>
<dbReference type="EMBL" id="CP002039">
    <property type="protein sequence ID" value="ADJ64260.1"/>
    <property type="molecule type" value="Genomic_DNA"/>
</dbReference>
<keyword evidence="2 5" id="KW-0418">Kinase</keyword>
<dbReference type="Pfam" id="PF07730">
    <property type="entry name" value="HisKA_3"/>
    <property type="match status" value="1"/>
</dbReference>
<evidence type="ECO:0000256" key="2">
    <source>
        <dbReference type="ARBA" id="ARBA00022777"/>
    </source>
</evidence>
<dbReference type="KEGG" id="hse:Hsero_2765"/>
<dbReference type="InterPro" id="IPR005467">
    <property type="entry name" value="His_kinase_dom"/>
</dbReference>
<dbReference type="PANTHER" id="PTHR24421">
    <property type="entry name" value="NITRATE/NITRITE SENSOR PROTEIN NARX-RELATED"/>
    <property type="match status" value="1"/>
</dbReference>
<dbReference type="PROSITE" id="PS50109">
    <property type="entry name" value="HIS_KIN"/>
    <property type="match status" value="1"/>
</dbReference>
<evidence type="ECO:0000313" key="5">
    <source>
        <dbReference type="EMBL" id="ADJ64260.1"/>
    </source>
</evidence>
<dbReference type="Gene3D" id="1.20.5.1930">
    <property type="match status" value="1"/>
</dbReference>
<name>D8IYS5_HERSS</name>
<dbReference type="STRING" id="757424.Hsero_2765"/>
<accession>D8IYS5</accession>
<reference evidence="5 6" key="1">
    <citation type="submission" date="2010-04" db="EMBL/GenBank/DDBJ databases">
        <title>The genome of Herbaspirillum seropedicae SmR1, an endophytic, nitrogen-fixing, plant-growth promoting beta-Proteobacteria.</title>
        <authorList>
            <person name="Pedrosa F.O."/>
            <person name="Monteiro R.A."/>
            <person name="Wassem R."/>
            <person name="Cruz L.M."/>
            <person name="Ayub R.A."/>
            <person name="Colauto N.B."/>
            <person name="Fernandez M.A."/>
            <person name="Fungaro M.H.P."/>
            <person name="Grisard E.C."/>
            <person name="Hungria M."/>
            <person name="Madeira H.M.F."/>
            <person name="Nodari R.O."/>
            <person name="Osaku C.A."/>
            <person name="Petzl-Erler M.L."/>
            <person name="Terenzi H."/>
            <person name="Vieira L.G.E."/>
            <person name="Almeida M.I.M."/>
            <person name="Alves L.R."/>
            <person name="Arantes O.M.N."/>
            <person name="Balsanelli E."/>
            <person name="Barcellos F.G."/>
            <person name="Baura V.A."/>
            <person name="Binde D.R."/>
            <person name="Campo R.J."/>
            <person name="Chubatsu L.S."/>
            <person name="Chueire L.M.O."/>
            <person name="Ciferri R.R."/>
            <person name="Correa L.C."/>
            <person name="da Conceicao Silva J.L."/>
            <person name="Dabul A.N.G."/>
            <person name="Dambros B.P."/>
            <person name="Faoro H."/>
            <person name="Favetti A."/>
            <person name="Friedermann G."/>
            <person name="Furlaneto M.C."/>
            <person name="Gasques L.S."/>
            <person name="Gimenes C.C.T."/>
            <person name="Gioppo N.M.R."/>
            <person name="Glienke-Blanco C."/>
            <person name="Godoy L.P."/>
            <person name="Guerra M.P."/>
            <person name="Karp S."/>
            <person name="Kava-Cordeiro V."/>
            <person name="Margarido V.P."/>
            <person name="Mathioni S.M."/>
            <person name="Menck-Soares M.A."/>
            <person name="Murace N.K."/>
            <person name="Nicolas M.F."/>
            <person name="Oliveira C.E.C."/>
            <person name="Pagnan N.A.B."/>
            <person name="Pamphile J.A."/>
            <person name="Patussi E.V."/>
            <person name="Pereira L.F.P."/>
            <person name="Pereira-Ferrari L."/>
            <person name="Pinto F.G.S."/>
            <person name="Precoma C."/>
            <person name="Prioli A.J."/>
            <person name="Prioli S.M.A.P."/>
            <person name="Raittz R.T."/>
            <person name="Ramos H.J.O."/>
            <person name="Ribeiro E.M.S.F."/>
            <person name="Rigo L.U."/>
            <person name="Rocha C.L.M.S.C."/>
            <person name="Rocha S.N."/>
            <person name="Santos K."/>
            <person name="Satori D."/>
            <person name="Silva A.G."/>
            <person name="Simao R.C.G."/>
            <person name="Soares M.A.M."/>
            <person name="Souza E.M."/>
            <person name="Steffens M.B.R."/>
            <person name="Steindel M."/>
            <person name="Tadra-Sfeir M.Z."/>
            <person name="Takahashi E.K."/>
            <person name="Torres R.A."/>
            <person name="Valle J.S."/>
            <person name="Vernal J.I."/>
            <person name="Vilas-Boas L.A."/>
            <person name="Watanabe M.A.E."/>
            <person name="Weiss V.A."/>
            <person name="Yates M.A."/>
            <person name="Souza E.M."/>
        </authorList>
    </citation>
    <scope>NUCLEOTIDE SEQUENCE [LARGE SCALE GENOMIC DNA]</scope>
    <source>
        <strain evidence="5 6">SmR1</strain>
    </source>
</reference>